<name>A0ACC1NQS0_9PEZI</name>
<dbReference type="Proteomes" id="UP001143856">
    <property type="component" value="Unassembled WGS sequence"/>
</dbReference>
<evidence type="ECO:0000313" key="1">
    <source>
        <dbReference type="EMBL" id="KAJ2981630.1"/>
    </source>
</evidence>
<keyword evidence="2" id="KW-1185">Reference proteome</keyword>
<sequence>MDIYGAFQICSIGILAAPITVYNSKTYFNDPGRNIIFLWTGLLLAGMLSLTIEFFRIETFPCSFDDMGALIDPLNFPYTNAGCGLNCEFGGVGPYSPIRQDPTNEPAVIPVPERLTFNAVTLLAAASSIPPVLTLIFTWEKILEINWKRRFGRETVRINDPIEGTNGATPRMIAFINDAIRNFLSSIQIPIFSGIVVVLLIIGEVNFWSTQVFFQAEPFSSVGQWANVVATVLVVLGSLVYVRNEREIDGKEDVKSNHSHDIESPGALYTPPSDGNMGIIHDNTLAFPTQINPDRAIDQNAIDHEVPRDTRPEEATRESIELRTVATDATPEPVPLSISNKHRNKVATLLNQVGEYLGTPAPDRYDNSVFSQGKAEFPEIPGEAGRVANLEDIRDRYRSSRQQDDEESFIPGLSRAESISSIRIAERGPANRDTSPSRSARSPSRSNTTPVEQNEYPTTRLDRATTLSGPSRRVRRDTLEVPSQPKPAHIRLRNGSSSSTPSPTRILDTQGSPKIVVSAEPEDTTSTTPTRHDSPPRPP</sequence>
<accession>A0ACC1NQS0</accession>
<organism evidence="1 2">
    <name type="scientific">Xylaria curta</name>
    <dbReference type="NCBI Taxonomy" id="42375"/>
    <lineage>
        <taxon>Eukaryota</taxon>
        <taxon>Fungi</taxon>
        <taxon>Dikarya</taxon>
        <taxon>Ascomycota</taxon>
        <taxon>Pezizomycotina</taxon>
        <taxon>Sordariomycetes</taxon>
        <taxon>Xylariomycetidae</taxon>
        <taxon>Xylariales</taxon>
        <taxon>Xylariaceae</taxon>
        <taxon>Xylaria</taxon>
    </lineage>
</organism>
<protein>
    <submittedName>
        <fullName evidence="1">Uncharacterized protein</fullName>
    </submittedName>
</protein>
<reference evidence="1" key="1">
    <citation type="submission" date="2022-10" db="EMBL/GenBank/DDBJ databases">
        <title>Genome Sequence of Xylaria curta.</title>
        <authorList>
            <person name="Buettner E."/>
        </authorList>
    </citation>
    <scope>NUCLEOTIDE SEQUENCE</scope>
    <source>
        <strain evidence="1">Babe10</strain>
    </source>
</reference>
<gene>
    <name evidence="1" type="ORF">NUW58_g6642</name>
</gene>
<dbReference type="EMBL" id="JAPDGR010001541">
    <property type="protein sequence ID" value="KAJ2981630.1"/>
    <property type="molecule type" value="Genomic_DNA"/>
</dbReference>
<evidence type="ECO:0000313" key="2">
    <source>
        <dbReference type="Proteomes" id="UP001143856"/>
    </source>
</evidence>
<comment type="caution">
    <text evidence="1">The sequence shown here is derived from an EMBL/GenBank/DDBJ whole genome shotgun (WGS) entry which is preliminary data.</text>
</comment>
<proteinExistence type="predicted"/>